<organism evidence="2 3">
    <name type="scientific">Streptantibioticus parmotrematis</name>
    <dbReference type="NCBI Taxonomy" id="2873249"/>
    <lineage>
        <taxon>Bacteria</taxon>
        <taxon>Bacillati</taxon>
        <taxon>Actinomycetota</taxon>
        <taxon>Actinomycetes</taxon>
        <taxon>Kitasatosporales</taxon>
        <taxon>Streptomycetaceae</taxon>
        <taxon>Streptantibioticus</taxon>
    </lineage>
</organism>
<accession>A0ABS7QNT7</accession>
<evidence type="ECO:0008006" key="4">
    <source>
        <dbReference type="Google" id="ProtNLM"/>
    </source>
</evidence>
<gene>
    <name evidence="2" type="ORF">K7472_08140</name>
</gene>
<protein>
    <recommendedName>
        <fullName evidence="4">PPE-PPW subfamily C-terminal domain-containing protein</fullName>
    </recommendedName>
</protein>
<name>A0ABS7QNT7_9ACTN</name>
<dbReference type="RefSeq" id="WP_222975582.1">
    <property type="nucleotide sequence ID" value="NZ_JAINVZ010000004.1"/>
</dbReference>
<evidence type="ECO:0000256" key="1">
    <source>
        <dbReference type="SAM" id="MobiDB-lite"/>
    </source>
</evidence>
<proteinExistence type="predicted"/>
<dbReference type="EMBL" id="JAINVZ010000004">
    <property type="protein sequence ID" value="MBY8884815.1"/>
    <property type="molecule type" value="Genomic_DNA"/>
</dbReference>
<reference evidence="2 3" key="1">
    <citation type="submission" date="2021-08" db="EMBL/GenBank/DDBJ databases">
        <title>Streptomyces sp. PTM05 isolated from lichen.</title>
        <authorList>
            <person name="Somphong A."/>
            <person name="Phongsopitanun W."/>
            <person name="Tanasupawat S."/>
        </authorList>
    </citation>
    <scope>NUCLEOTIDE SEQUENCE [LARGE SCALE GENOMIC DNA]</scope>
    <source>
        <strain evidence="2 3">Ptm05</strain>
    </source>
</reference>
<dbReference type="Proteomes" id="UP001198565">
    <property type="component" value="Unassembled WGS sequence"/>
</dbReference>
<evidence type="ECO:0000313" key="3">
    <source>
        <dbReference type="Proteomes" id="UP001198565"/>
    </source>
</evidence>
<feature type="region of interest" description="Disordered" evidence="1">
    <location>
        <begin position="1"/>
        <end position="59"/>
    </location>
</feature>
<keyword evidence="3" id="KW-1185">Reference proteome</keyword>
<sequence>MEATSAVPASVPAEQDDDSQFLGLVPLPAAWQARPASSAATRGGTAPRPGARPEVRPSA</sequence>
<comment type="caution">
    <text evidence="2">The sequence shown here is derived from an EMBL/GenBank/DDBJ whole genome shotgun (WGS) entry which is preliminary data.</text>
</comment>
<evidence type="ECO:0000313" key="2">
    <source>
        <dbReference type="EMBL" id="MBY8884815.1"/>
    </source>
</evidence>
<feature type="compositionally biased region" description="Low complexity" evidence="1">
    <location>
        <begin position="28"/>
        <end position="40"/>
    </location>
</feature>